<evidence type="ECO:0000256" key="1">
    <source>
        <dbReference type="SAM" id="Phobius"/>
    </source>
</evidence>
<sequence>MNINLGIIIVNFNSGSILNNCVNSIFRSDLNEINLTVVIVDNDSKDDSLNLDKVGDDRLIILRNRENKGFGFACNQGAELLKKSTHLLFLNPDTEVQENTFQESIKFLNKNSEVSILGTMHRNENGKIQISCSNTPTPIRIFWDILGLSKVFPKIFTPATLMTNFDHKSSRFVDQVMGAYMLMERSVFEKLNGFDTRFFVYYEDADFGLRSRKIGLKSYYNSDIEILHHGRGTTKGISHIALFYNLRSRVQFIHKHYGYFWGIIIQILTFIVEPITRVLFNLIKNPTENRNTVKAFKMLYKYKFNNG</sequence>
<feature type="domain" description="Glycosyltransferase 2-like" evidence="2">
    <location>
        <begin position="7"/>
        <end position="135"/>
    </location>
</feature>
<feature type="transmembrane region" description="Helical" evidence="1">
    <location>
        <begin position="259"/>
        <end position="280"/>
    </location>
</feature>
<proteinExistence type="predicted"/>
<protein>
    <submittedName>
        <fullName evidence="3">Glycosyltransferase family 2 protein</fullName>
    </submittedName>
</protein>
<keyword evidence="1" id="KW-0812">Transmembrane</keyword>
<evidence type="ECO:0000313" key="3">
    <source>
        <dbReference type="EMBL" id="TWO33981.1"/>
    </source>
</evidence>
<keyword evidence="1" id="KW-0472">Membrane</keyword>
<evidence type="ECO:0000313" key="4">
    <source>
        <dbReference type="Proteomes" id="UP000295814"/>
    </source>
</evidence>
<dbReference type="AlphaFoldDB" id="A0A562YGT4"/>
<dbReference type="Proteomes" id="UP000295814">
    <property type="component" value="Unassembled WGS sequence"/>
</dbReference>
<keyword evidence="3" id="KW-0808">Transferase</keyword>
<dbReference type="SUPFAM" id="SSF53448">
    <property type="entry name" value="Nucleotide-diphospho-sugar transferases"/>
    <property type="match status" value="1"/>
</dbReference>
<dbReference type="InterPro" id="IPR029044">
    <property type="entry name" value="Nucleotide-diphossugar_trans"/>
</dbReference>
<dbReference type="PANTHER" id="PTHR43179">
    <property type="entry name" value="RHAMNOSYLTRANSFERASE WBBL"/>
    <property type="match status" value="1"/>
</dbReference>
<comment type="caution">
    <text evidence="3">The sequence shown here is derived from an EMBL/GenBank/DDBJ whole genome shotgun (WGS) entry which is preliminary data.</text>
</comment>
<keyword evidence="4" id="KW-1185">Reference proteome</keyword>
<keyword evidence="1" id="KW-1133">Transmembrane helix</keyword>
<dbReference type="Gene3D" id="3.90.550.10">
    <property type="entry name" value="Spore Coat Polysaccharide Biosynthesis Protein SpsA, Chain A"/>
    <property type="match status" value="1"/>
</dbReference>
<dbReference type="InterPro" id="IPR001173">
    <property type="entry name" value="Glyco_trans_2-like"/>
</dbReference>
<reference evidence="3 4" key="2">
    <citation type="submission" date="2019-07" db="EMBL/GenBank/DDBJ databases">
        <title>Seonamhaeicola sp. W255 draft genome.</title>
        <authorList>
            <person name="Zhang X.-Y."/>
            <person name="Zhang R."/>
            <person name="Zhong Y.-L."/>
            <person name="Du Z.-J."/>
        </authorList>
    </citation>
    <scope>NUCLEOTIDE SEQUENCE [LARGE SCALE GENOMIC DNA]</scope>
    <source>
        <strain evidence="3 4">W255</strain>
    </source>
</reference>
<dbReference type="CDD" id="cd04186">
    <property type="entry name" value="GT_2_like_c"/>
    <property type="match status" value="1"/>
</dbReference>
<dbReference type="EMBL" id="SMZJ02000002">
    <property type="protein sequence ID" value="TWO33981.1"/>
    <property type="molecule type" value="Genomic_DNA"/>
</dbReference>
<organism evidence="3 4">
    <name type="scientific">Seonamhaeicola sediminis</name>
    <dbReference type="NCBI Taxonomy" id="2528206"/>
    <lineage>
        <taxon>Bacteria</taxon>
        <taxon>Pseudomonadati</taxon>
        <taxon>Bacteroidota</taxon>
        <taxon>Flavobacteriia</taxon>
        <taxon>Flavobacteriales</taxon>
        <taxon>Flavobacteriaceae</taxon>
    </lineage>
</organism>
<dbReference type="OrthoDB" id="9771846at2"/>
<dbReference type="PANTHER" id="PTHR43179:SF7">
    <property type="entry name" value="RHAMNOSYLTRANSFERASE WBBL"/>
    <property type="match status" value="1"/>
</dbReference>
<dbReference type="GO" id="GO:0016740">
    <property type="term" value="F:transferase activity"/>
    <property type="evidence" value="ECO:0007669"/>
    <property type="project" value="UniProtKB-KW"/>
</dbReference>
<accession>A0A562YGT4</accession>
<reference evidence="3 4" key="1">
    <citation type="submission" date="2019-03" db="EMBL/GenBank/DDBJ databases">
        <authorList>
            <person name="Zhong Y.L."/>
        </authorList>
    </citation>
    <scope>NUCLEOTIDE SEQUENCE [LARGE SCALE GENOMIC DNA]</scope>
    <source>
        <strain evidence="3 4">W255</strain>
    </source>
</reference>
<evidence type="ECO:0000259" key="2">
    <source>
        <dbReference type="Pfam" id="PF00535"/>
    </source>
</evidence>
<dbReference type="Pfam" id="PF00535">
    <property type="entry name" value="Glycos_transf_2"/>
    <property type="match status" value="1"/>
</dbReference>
<name>A0A562YGT4_9FLAO</name>
<dbReference type="RefSeq" id="WP_133355695.1">
    <property type="nucleotide sequence ID" value="NZ_SMZJ02000002.1"/>
</dbReference>
<gene>
    <name evidence="3" type="ORF">E1J38_004180</name>
</gene>